<gene>
    <name evidence="1" type="ORF">NPIL_76741</name>
</gene>
<organism evidence="1 2">
    <name type="scientific">Nephila pilipes</name>
    <name type="common">Giant wood spider</name>
    <name type="synonym">Nephila maculata</name>
    <dbReference type="NCBI Taxonomy" id="299642"/>
    <lineage>
        <taxon>Eukaryota</taxon>
        <taxon>Metazoa</taxon>
        <taxon>Ecdysozoa</taxon>
        <taxon>Arthropoda</taxon>
        <taxon>Chelicerata</taxon>
        <taxon>Arachnida</taxon>
        <taxon>Araneae</taxon>
        <taxon>Araneomorphae</taxon>
        <taxon>Entelegynae</taxon>
        <taxon>Araneoidea</taxon>
        <taxon>Nephilidae</taxon>
        <taxon>Nephila</taxon>
    </lineage>
</organism>
<dbReference type="Proteomes" id="UP000887013">
    <property type="component" value="Unassembled WGS sequence"/>
</dbReference>
<proteinExistence type="predicted"/>
<evidence type="ECO:0000313" key="2">
    <source>
        <dbReference type="Proteomes" id="UP000887013"/>
    </source>
</evidence>
<dbReference type="AlphaFoldDB" id="A0A8X6I500"/>
<evidence type="ECO:0000313" key="1">
    <source>
        <dbReference type="EMBL" id="GFS28452.1"/>
    </source>
</evidence>
<reference evidence="1" key="1">
    <citation type="submission" date="2020-08" db="EMBL/GenBank/DDBJ databases">
        <title>Multicomponent nature underlies the extraordinary mechanical properties of spider dragline silk.</title>
        <authorList>
            <person name="Kono N."/>
            <person name="Nakamura H."/>
            <person name="Mori M."/>
            <person name="Yoshida Y."/>
            <person name="Ohtoshi R."/>
            <person name="Malay A.D."/>
            <person name="Moran D.A.P."/>
            <person name="Tomita M."/>
            <person name="Numata K."/>
            <person name="Arakawa K."/>
        </authorList>
    </citation>
    <scope>NUCLEOTIDE SEQUENCE</scope>
</reference>
<sequence>MADYTNTKFWNMHMTYGCAKCNARPAQQLNVQRYSMKCTCHKLSEHLCITALTFETSQRSQVAKRGSAIFISLHHHLSCVDYIIWSQQVTGV</sequence>
<comment type="caution">
    <text evidence="1">The sequence shown here is derived from an EMBL/GenBank/DDBJ whole genome shotgun (WGS) entry which is preliminary data.</text>
</comment>
<accession>A0A8X6I500</accession>
<dbReference type="EMBL" id="BMAW01041425">
    <property type="protein sequence ID" value="GFS28452.1"/>
    <property type="molecule type" value="Genomic_DNA"/>
</dbReference>
<protein>
    <submittedName>
        <fullName evidence="1">Uncharacterized protein</fullName>
    </submittedName>
</protein>
<name>A0A8X6I500_NEPPI</name>
<keyword evidence="2" id="KW-1185">Reference proteome</keyword>